<evidence type="ECO:0000256" key="8">
    <source>
        <dbReference type="SAM" id="Phobius"/>
    </source>
</evidence>
<feature type="transmembrane region" description="Helical" evidence="8">
    <location>
        <begin position="106"/>
        <end position="124"/>
    </location>
</feature>
<dbReference type="PIRSF" id="PIRSF005355">
    <property type="entry name" value="UBIAD1"/>
    <property type="match status" value="1"/>
</dbReference>
<keyword evidence="5 8" id="KW-0812">Transmembrane</keyword>
<keyword evidence="7 8" id="KW-0472">Membrane</keyword>
<feature type="transmembrane region" description="Helical" evidence="8">
    <location>
        <begin position="159"/>
        <end position="177"/>
    </location>
</feature>
<comment type="subcellular location">
    <subcellularLocation>
        <location evidence="1">Membrane</location>
        <topology evidence="1">Multi-pass membrane protein</topology>
    </subcellularLocation>
</comment>
<dbReference type="RefSeq" id="WP_013276485.1">
    <property type="nucleotide sequence ID" value="NC_014377.1"/>
</dbReference>
<dbReference type="Proteomes" id="UP000000272">
    <property type="component" value="Chromosome"/>
</dbReference>
<evidence type="ECO:0000313" key="10">
    <source>
        <dbReference type="Proteomes" id="UP000000272"/>
    </source>
</evidence>
<keyword evidence="3" id="KW-0474">Menaquinone biosynthesis</keyword>
<dbReference type="Pfam" id="PF01040">
    <property type="entry name" value="UbiA"/>
    <property type="match status" value="1"/>
</dbReference>
<feature type="transmembrane region" description="Helical" evidence="8">
    <location>
        <begin position="21"/>
        <end position="39"/>
    </location>
</feature>
<keyword evidence="10" id="KW-1185">Reference proteome</keyword>
<evidence type="ECO:0000256" key="4">
    <source>
        <dbReference type="ARBA" id="ARBA00022679"/>
    </source>
</evidence>
<dbReference type="UniPathway" id="UPA00079"/>
<dbReference type="CDD" id="cd13962">
    <property type="entry name" value="PT_UbiA_UBIAD1"/>
    <property type="match status" value="1"/>
</dbReference>
<dbReference type="InterPro" id="IPR044878">
    <property type="entry name" value="UbiA_sf"/>
</dbReference>
<evidence type="ECO:0000256" key="3">
    <source>
        <dbReference type="ARBA" id="ARBA00022428"/>
    </source>
</evidence>
<evidence type="ECO:0000256" key="1">
    <source>
        <dbReference type="ARBA" id="ARBA00004141"/>
    </source>
</evidence>
<dbReference type="InterPro" id="IPR026046">
    <property type="entry name" value="UBIAD1"/>
</dbReference>
<dbReference type="HOGENOM" id="CLU_043611_0_1_9"/>
<reference evidence="9 10" key="1">
    <citation type="journal article" date="2010" name="Stand. Genomic Sci.">
        <title>Complete genome sequence of Thermosediminibacter oceani type strain (JW/IW-1228P).</title>
        <authorList>
            <person name="Pitluck S."/>
            <person name="Yasawong M."/>
            <person name="Munk C."/>
            <person name="Nolan M."/>
            <person name="Lapidus A."/>
            <person name="Lucas S."/>
            <person name="Glavina Del Rio T."/>
            <person name="Tice H."/>
            <person name="Cheng J.F."/>
            <person name="Bruce D."/>
            <person name="Detter C."/>
            <person name="Tapia R."/>
            <person name="Han C."/>
            <person name="Goodwin L."/>
            <person name="Liolios K."/>
            <person name="Ivanova N."/>
            <person name="Mavromatis K."/>
            <person name="Mikhailova N."/>
            <person name="Pati A."/>
            <person name="Chen A."/>
            <person name="Palaniappan K."/>
            <person name="Land M."/>
            <person name="Hauser L."/>
            <person name="Chang Y.J."/>
            <person name="Jeffries C.D."/>
            <person name="Rohde M."/>
            <person name="Spring S."/>
            <person name="Sikorski J."/>
            <person name="Goker M."/>
            <person name="Woyke T."/>
            <person name="Bristow J."/>
            <person name="Eisen J.A."/>
            <person name="Markowitz V."/>
            <person name="Hugenholtz P."/>
            <person name="Kyrpides N.C."/>
            <person name="Klenk H.P."/>
        </authorList>
    </citation>
    <scope>NUCLEOTIDE SEQUENCE [LARGE SCALE GENOMIC DNA]</scope>
    <source>
        <strain evidence="10">ATCC BAA-1034 / DSM 16646 / JW/IW-1228P</strain>
    </source>
</reference>
<dbReference type="GO" id="GO:0042371">
    <property type="term" value="P:vitamin K biosynthetic process"/>
    <property type="evidence" value="ECO:0007669"/>
    <property type="project" value="TreeGrafter"/>
</dbReference>
<dbReference type="GO" id="GO:0016020">
    <property type="term" value="C:membrane"/>
    <property type="evidence" value="ECO:0007669"/>
    <property type="project" value="UniProtKB-SubCell"/>
</dbReference>
<dbReference type="Gene3D" id="1.10.357.140">
    <property type="entry name" value="UbiA prenyltransferase"/>
    <property type="match status" value="1"/>
</dbReference>
<feature type="transmembrane region" description="Helical" evidence="8">
    <location>
        <begin position="183"/>
        <end position="203"/>
    </location>
</feature>
<organism evidence="9 10">
    <name type="scientific">Thermosediminibacter oceani (strain ATCC BAA-1034 / DSM 16646 / JW/IW-1228P)</name>
    <dbReference type="NCBI Taxonomy" id="555079"/>
    <lineage>
        <taxon>Bacteria</taxon>
        <taxon>Bacillati</taxon>
        <taxon>Bacillota</taxon>
        <taxon>Clostridia</taxon>
        <taxon>Thermosediminibacterales</taxon>
        <taxon>Thermosediminibacteraceae</taxon>
        <taxon>Thermosediminibacter</taxon>
    </lineage>
</organism>
<dbReference type="InterPro" id="IPR000537">
    <property type="entry name" value="UbiA_prenyltransferase"/>
</dbReference>
<comment type="pathway">
    <text evidence="2">Quinol/quinone metabolism; menaquinone biosynthesis.</text>
</comment>
<dbReference type="PANTHER" id="PTHR13929:SF0">
    <property type="entry name" value="UBIA PRENYLTRANSFERASE DOMAIN-CONTAINING PROTEIN 1"/>
    <property type="match status" value="1"/>
</dbReference>
<dbReference type="GO" id="GO:0009234">
    <property type="term" value="P:menaquinone biosynthetic process"/>
    <property type="evidence" value="ECO:0007669"/>
    <property type="project" value="UniProtKB-UniPathway"/>
</dbReference>
<keyword evidence="4" id="KW-0808">Transferase</keyword>
<evidence type="ECO:0000313" key="9">
    <source>
        <dbReference type="EMBL" id="ADL08463.1"/>
    </source>
</evidence>
<accession>D9RYN9</accession>
<gene>
    <name evidence="9" type="ordered locus">Toce_1728</name>
</gene>
<feature type="transmembrane region" description="Helical" evidence="8">
    <location>
        <begin position="130"/>
        <end position="147"/>
    </location>
</feature>
<evidence type="ECO:0000256" key="5">
    <source>
        <dbReference type="ARBA" id="ARBA00022692"/>
    </source>
</evidence>
<dbReference type="STRING" id="555079.Toce_1728"/>
<evidence type="ECO:0000256" key="7">
    <source>
        <dbReference type="ARBA" id="ARBA00023136"/>
    </source>
</evidence>
<feature type="transmembrane region" description="Helical" evidence="8">
    <location>
        <begin position="231"/>
        <end position="257"/>
    </location>
</feature>
<dbReference type="PANTHER" id="PTHR13929">
    <property type="entry name" value="1,4-DIHYDROXY-2-NAPHTHOATE OCTAPRENYLTRANSFERASE"/>
    <property type="match status" value="1"/>
</dbReference>
<dbReference type="GO" id="GO:0004659">
    <property type="term" value="F:prenyltransferase activity"/>
    <property type="evidence" value="ECO:0007669"/>
    <property type="project" value="InterPro"/>
</dbReference>
<evidence type="ECO:0000256" key="2">
    <source>
        <dbReference type="ARBA" id="ARBA00004863"/>
    </source>
</evidence>
<evidence type="ECO:0000256" key="6">
    <source>
        <dbReference type="ARBA" id="ARBA00022989"/>
    </source>
</evidence>
<dbReference type="KEGG" id="toc:Toce_1728"/>
<protein>
    <submittedName>
        <fullName evidence="9">UbiA prenyltransferase</fullName>
    </submittedName>
</protein>
<dbReference type="eggNOG" id="COG1575">
    <property type="taxonomic scope" value="Bacteria"/>
</dbReference>
<sequence length="307" mass="33813">MINENRIRLWRGFWQLADPKIWVASTVPMAVAAALAYSLEGTFNLYWFLWSLVGVYLIEIGKNAVNEFVDFESGVDTSITPDKRTPFSGGKKVIVDGILTLSEVKVIAAVTMILAGLVGLYVVFAREPEVLWIGIAGYAISIFYSLPPVKLCYRGFGELAVGLTFGPLVLCGTYLVQTYKISTEAVLCSLILGLLIANVLWINQFPDYEADMMGQKKNWVVRMGKKKATSVFAALFTAAFALSAILAFIAGNPFFLLPLCVFPLARRAVDVARRYYDDIPRLIEANAKTVQVYQLTGLTLIIAALLG</sequence>
<dbReference type="AlphaFoldDB" id="D9RYN9"/>
<keyword evidence="6 8" id="KW-1133">Transmembrane helix</keyword>
<name>D9RYN9_THEOJ</name>
<proteinExistence type="predicted"/>
<dbReference type="EMBL" id="CP002131">
    <property type="protein sequence ID" value="ADL08463.1"/>
    <property type="molecule type" value="Genomic_DNA"/>
</dbReference>